<keyword evidence="3" id="KW-1185">Reference proteome</keyword>
<feature type="transmembrane region" description="Helical" evidence="1">
    <location>
        <begin position="6"/>
        <end position="25"/>
    </location>
</feature>
<organism evidence="2 3">
    <name type="scientific">Mesonia phycicola</name>
    <dbReference type="NCBI Taxonomy" id="579105"/>
    <lineage>
        <taxon>Bacteria</taxon>
        <taxon>Pseudomonadati</taxon>
        <taxon>Bacteroidota</taxon>
        <taxon>Flavobacteriia</taxon>
        <taxon>Flavobacteriales</taxon>
        <taxon>Flavobacteriaceae</taxon>
        <taxon>Mesonia</taxon>
    </lineage>
</organism>
<dbReference type="Proteomes" id="UP000184225">
    <property type="component" value="Unassembled WGS sequence"/>
</dbReference>
<evidence type="ECO:0000313" key="3">
    <source>
        <dbReference type="Proteomes" id="UP000184225"/>
    </source>
</evidence>
<keyword evidence="1" id="KW-1133">Transmembrane helix</keyword>
<dbReference type="EMBL" id="FQYY01000004">
    <property type="protein sequence ID" value="SHI73914.1"/>
    <property type="molecule type" value="Genomic_DNA"/>
</dbReference>
<reference evidence="2 3" key="1">
    <citation type="submission" date="2016-11" db="EMBL/GenBank/DDBJ databases">
        <authorList>
            <person name="Jaros S."/>
            <person name="Januszkiewicz K."/>
            <person name="Wedrychowicz H."/>
        </authorList>
    </citation>
    <scope>NUCLEOTIDE SEQUENCE [LARGE SCALE GENOMIC DNA]</scope>
    <source>
        <strain evidence="2 3">DSM 21425</strain>
    </source>
</reference>
<accession>A0A1M6DKS3</accession>
<proteinExistence type="predicted"/>
<sequence>MLKAASLYYSVFFLLIVGVFCYLILNSYTFFLRMDDYYDMQDRMLLNNQSAVAYAEQYYSDLDNQSEKIFFSDYNIKTRFIKRKWGYFEKLEINSIFKKDTLSQCFLTGKKQISNMPALYLRNNNENLNLSGNTFINGDIYIPELGIKNIEINSCGVNNFSRSRHNGKIYTSKKNLPRVNEVNLEYSENWIYSKIENFKHNEILNSFRNVTKVVLVEGYLRNYIIKGNIIIKSNDTLHIDSSTYLEDVILDAPKVVFHSNFRGNAQVFAKNGVVLENNTKLKYPSIIVSKSDETSELIFNNQSSFSGLIYFQTLGLSQVDRNTLIIEENATIEGNIYCEGNLFLKGKVLGSVFTSSLQYKNNEFGYENLICGGEIFSNPQEKKNFFFQLDYLENFNSSQALLLKQI</sequence>
<evidence type="ECO:0000313" key="2">
    <source>
        <dbReference type="EMBL" id="SHI73914.1"/>
    </source>
</evidence>
<keyword evidence="1" id="KW-0812">Transmembrane</keyword>
<dbReference type="STRING" id="579105.SAMN04488096_10455"/>
<protein>
    <submittedName>
        <fullName evidence="2">Uncharacterized protein</fullName>
    </submittedName>
</protein>
<keyword evidence="1" id="KW-0472">Membrane</keyword>
<dbReference type="AlphaFoldDB" id="A0A1M6DKS3"/>
<gene>
    <name evidence="2" type="ORF">SAMN04488096_10455</name>
</gene>
<evidence type="ECO:0000256" key="1">
    <source>
        <dbReference type="SAM" id="Phobius"/>
    </source>
</evidence>
<name>A0A1M6DKS3_9FLAO</name>